<protein>
    <recommendedName>
        <fullName evidence="1">FAS1-like dehydratase domain-containing protein</fullName>
    </recommendedName>
</protein>
<reference evidence="2" key="1">
    <citation type="submission" date="2015-08" db="EMBL/GenBank/DDBJ databases">
        <authorList>
            <person name="Babu N.S."/>
            <person name="Beckwith C.J."/>
            <person name="Beseler K.G."/>
            <person name="Brison A."/>
            <person name="Carone J.V."/>
            <person name="Caskin T.P."/>
            <person name="Diamond M."/>
            <person name="Durham M.E."/>
            <person name="Foxe J.M."/>
            <person name="Go M."/>
            <person name="Henderson B.A."/>
            <person name="Jones I.B."/>
            <person name="McGettigan J.A."/>
            <person name="Micheletti S.J."/>
            <person name="Nasrallah M.E."/>
            <person name="Ortiz D."/>
            <person name="Piller C.R."/>
            <person name="Privatt S.R."/>
            <person name="Schneider S.L."/>
            <person name="Sharp S."/>
            <person name="Smith T.C."/>
            <person name="Stanton J.D."/>
            <person name="Ullery H.E."/>
            <person name="Wilson R.J."/>
            <person name="Serrano M.G."/>
            <person name="Buck G."/>
            <person name="Lee V."/>
            <person name="Wang Y."/>
            <person name="Carvalho R."/>
            <person name="Voegtly L."/>
            <person name="Shi R."/>
            <person name="Duckworth R."/>
            <person name="Johnson A."/>
            <person name="Loviza R."/>
            <person name="Walstead R."/>
            <person name="Shah Z."/>
            <person name="Kiflezghi M."/>
            <person name="Wade K."/>
            <person name="Ball S.L."/>
            <person name="Bradley K.W."/>
            <person name="Asai D.J."/>
            <person name="Bowman C.A."/>
            <person name="Russell D.A."/>
            <person name="Pope W.H."/>
            <person name="Jacobs-Sera D."/>
            <person name="Hendrix R.W."/>
            <person name="Hatfull G.F."/>
        </authorList>
    </citation>
    <scope>NUCLEOTIDE SEQUENCE</scope>
</reference>
<dbReference type="Pfam" id="PF13452">
    <property type="entry name" value="FAS1_DH_region"/>
    <property type="match status" value="1"/>
</dbReference>
<accession>A0A2P2C8P9</accession>
<feature type="domain" description="FAS1-like dehydratase" evidence="1">
    <location>
        <begin position="8"/>
        <end position="140"/>
    </location>
</feature>
<sequence length="152" mass="17331">MDVSDERITVSVEPTQVLVFLRAIGAKVPFDRDEPDLPVPPTFLQTIQQYLPDYPLRPQPGRPWMGSAREPSGVVAGDRDTNILHGEQHYEFFRELRIGDRLESVTRAGDSWEKEGRSGPMRFTEQITEFRDELGELVATARLVDIEVKHVD</sequence>
<proteinExistence type="predicted"/>
<dbReference type="Gene3D" id="3.10.129.10">
    <property type="entry name" value="Hotdog Thioesterase"/>
    <property type="match status" value="1"/>
</dbReference>
<gene>
    <name evidence="2" type="ORF">NOCA250019</name>
</gene>
<dbReference type="InterPro" id="IPR039569">
    <property type="entry name" value="FAS1-like_DH_region"/>
</dbReference>
<dbReference type="SUPFAM" id="SSF54637">
    <property type="entry name" value="Thioesterase/thiol ester dehydrase-isomerase"/>
    <property type="match status" value="1"/>
</dbReference>
<dbReference type="InterPro" id="IPR029069">
    <property type="entry name" value="HotDog_dom_sf"/>
</dbReference>
<organism evidence="2">
    <name type="scientific">metagenome</name>
    <dbReference type="NCBI Taxonomy" id="256318"/>
    <lineage>
        <taxon>unclassified sequences</taxon>
        <taxon>metagenomes</taxon>
    </lineage>
</organism>
<name>A0A2P2C8P9_9ZZZZ</name>
<evidence type="ECO:0000259" key="1">
    <source>
        <dbReference type="Pfam" id="PF13452"/>
    </source>
</evidence>
<evidence type="ECO:0000313" key="2">
    <source>
        <dbReference type="EMBL" id="CUR58366.1"/>
    </source>
</evidence>
<dbReference type="EMBL" id="CZKA01000045">
    <property type="protein sequence ID" value="CUR58366.1"/>
    <property type="molecule type" value="Genomic_DNA"/>
</dbReference>
<dbReference type="AlphaFoldDB" id="A0A2P2C8P9"/>